<evidence type="ECO:0000313" key="2">
    <source>
        <dbReference type="EMBL" id="RCH84492.1"/>
    </source>
</evidence>
<reference evidence="2 3" key="1">
    <citation type="journal article" date="2018" name="G3 (Bethesda)">
        <title>Phylogenetic and Phylogenomic Definition of Rhizopus Species.</title>
        <authorList>
            <person name="Gryganskyi A.P."/>
            <person name="Golan J."/>
            <person name="Dolatabadi S."/>
            <person name="Mondo S."/>
            <person name="Robb S."/>
            <person name="Idnurm A."/>
            <person name="Muszewska A."/>
            <person name="Steczkiewicz K."/>
            <person name="Masonjones S."/>
            <person name="Liao H.L."/>
            <person name="Gajdeczka M.T."/>
            <person name="Anike F."/>
            <person name="Vuek A."/>
            <person name="Anishchenko I.M."/>
            <person name="Voigt K."/>
            <person name="de Hoog G.S."/>
            <person name="Smith M.E."/>
            <person name="Heitman J."/>
            <person name="Vilgalys R."/>
            <person name="Stajich J.E."/>
        </authorList>
    </citation>
    <scope>NUCLEOTIDE SEQUENCE [LARGE SCALE GENOMIC DNA]</scope>
    <source>
        <strain evidence="2 3">LSU 92-RS-03</strain>
    </source>
</reference>
<organism evidence="2 3">
    <name type="scientific">Rhizopus stolonifer</name>
    <name type="common">Rhizopus nigricans</name>
    <dbReference type="NCBI Taxonomy" id="4846"/>
    <lineage>
        <taxon>Eukaryota</taxon>
        <taxon>Fungi</taxon>
        <taxon>Fungi incertae sedis</taxon>
        <taxon>Mucoromycota</taxon>
        <taxon>Mucoromycotina</taxon>
        <taxon>Mucoromycetes</taxon>
        <taxon>Mucorales</taxon>
        <taxon>Mucorineae</taxon>
        <taxon>Rhizopodaceae</taxon>
        <taxon>Rhizopus</taxon>
    </lineage>
</organism>
<evidence type="ECO:0000259" key="1">
    <source>
        <dbReference type="Pfam" id="PF13847"/>
    </source>
</evidence>
<dbReference type="STRING" id="4846.A0A367J3H9"/>
<dbReference type="OrthoDB" id="2013972at2759"/>
<dbReference type="Pfam" id="PF13847">
    <property type="entry name" value="Methyltransf_31"/>
    <property type="match status" value="1"/>
</dbReference>
<protein>
    <recommendedName>
        <fullName evidence="1">Methyltransferase domain-containing protein</fullName>
    </recommendedName>
</protein>
<proteinExistence type="predicted"/>
<dbReference type="Gene3D" id="3.40.50.150">
    <property type="entry name" value="Vaccinia Virus protein VP39"/>
    <property type="match status" value="1"/>
</dbReference>
<name>A0A367J3H9_RHIST</name>
<accession>A0A367J3H9</accession>
<evidence type="ECO:0000313" key="3">
    <source>
        <dbReference type="Proteomes" id="UP000253551"/>
    </source>
</evidence>
<comment type="caution">
    <text evidence="2">The sequence shown here is derived from an EMBL/GenBank/DDBJ whole genome shotgun (WGS) entry which is preliminary data.</text>
</comment>
<keyword evidence="3" id="KW-1185">Reference proteome</keyword>
<dbReference type="EMBL" id="PJQM01004429">
    <property type="protein sequence ID" value="RCH84492.1"/>
    <property type="molecule type" value="Genomic_DNA"/>
</dbReference>
<dbReference type="GO" id="GO:0008168">
    <property type="term" value="F:methyltransferase activity"/>
    <property type="evidence" value="ECO:0007669"/>
    <property type="project" value="TreeGrafter"/>
</dbReference>
<dbReference type="AlphaFoldDB" id="A0A367J3H9"/>
<dbReference type="PANTHER" id="PTHR43591:SF24">
    <property type="entry name" value="2-METHOXY-6-POLYPRENYL-1,4-BENZOQUINOL METHYLASE, MITOCHONDRIAL"/>
    <property type="match status" value="1"/>
</dbReference>
<dbReference type="Proteomes" id="UP000253551">
    <property type="component" value="Unassembled WGS sequence"/>
</dbReference>
<feature type="domain" description="Methyltransferase" evidence="1">
    <location>
        <begin position="3"/>
        <end position="76"/>
    </location>
</feature>
<dbReference type="InterPro" id="IPR025714">
    <property type="entry name" value="Methyltranfer_dom"/>
</dbReference>
<dbReference type="PANTHER" id="PTHR43591">
    <property type="entry name" value="METHYLTRANSFERASE"/>
    <property type="match status" value="1"/>
</dbReference>
<dbReference type="CDD" id="cd02440">
    <property type="entry name" value="AdoMet_MTases"/>
    <property type="match status" value="1"/>
</dbReference>
<dbReference type="InterPro" id="IPR029063">
    <property type="entry name" value="SAM-dependent_MTases_sf"/>
</dbReference>
<gene>
    <name evidence="2" type="ORF">CU098_008472</name>
</gene>
<sequence length="218" mass="24342">MLEEGITVLDSGCGPATWTFEIGESYPRSKIYGVDASCVFPEDIKPANVDFAIGNIAKRIPYEDSMFDYVHQRLLFLGLTDEDWTNPGGYIEMAEPDLSNMGKAGPALATLINTFQKGMESRGMRINSGAELEGRLREAGFENIVVKNLSIPVNHGGKIDYRHAFMNVKPVLSKTNPEFENQEVYEAHLNKCGEEARRSQAHLGWYAVYAQKPVFSEQ</sequence>
<dbReference type="SUPFAM" id="SSF53335">
    <property type="entry name" value="S-adenosyl-L-methionine-dependent methyltransferases"/>
    <property type="match status" value="1"/>
</dbReference>